<accession>A0A9X3XBM2</accession>
<name>A0A9X3XBM2_9BACT</name>
<evidence type="ECO:0000313" key="2">
    <source>
        <dbReference type="EMBL" id="MDC3984901.1"/>
    </source>
</evidence>
<organism evidence="2 3">
    <name type="scientific">Polyangium jinanense</name>
    <dbReference type="NCBI Taxonomy" id="2829994"/>
    <lineage>
        <taxon>Bacteria</taxon>
        <taxon>Pseudomonadati</taxon>
        <taxon>Myxococcota</taxon>
        <taxon>Polyangia</taxon>
        <taxon>Polyangiales</taxon>
        <taxon>Polyangiaceae</taxon>
        <taxon>Polyangium</taxon>
    </lineage>
</organism>
<feature type="transmembrane region" description="Helical" evidence="1">
    <location>
        <begin position="103"/>
        <end position="122"/>
    </location>
</feature>
<keyword evidence="1" id="KW-0472">Membrane</keyword>
<keyword evidence="3" id="KW-1185">Reference proteome</keyword>
<dbReference type="AlphaFoldDB" id="A0A9X3XBM2"/>
<feature type="transmembrane region" description="Helical" evidence="1">
    <location>
        <begin position="129"/>
        <end position="149"/>
    </location>
</feature>
<sequence length="193" mass="19849">MILALGALIALASVFLAWAHLARVRRATSGKTAELLVALKRIPMNERAAALAARAPEGSVERRLAAVIASTDDTSDDARSAAVDELLAEIELALDASASWPGAATRIAAYGGLLLAVITVLLRPGSISFAAPALLVVGLGGAATCAALGRRARELADDQRKAVDALVDALGLRERIAPGAPPRAPRPGRRRGA</sequence>
<protein>
    <submittedName>
        <fullName evidence="2">Uncharacterized protein</fullName>
    </submittedName>
</protein>
<keyword evidence="1" id="KW-0812">Transmembrane</keyword>
<dbReference type="RefSeq" id="WP_272425087.1">
    <property type="nucleotide sequence ID" value="NZ_JAGTJJ010000024.1"/>
</dbReference>
<keyword evidence="1" id="KW-1133">Transmembrane helix</keyword>
<evidence type="ECO:0000313" key="3">
    <source>
        <dbReference type="Proteomes" id="UP001151081"/>
    </source>
</evidence>
<gene>
    <name evidence="2" type="ORF">KEG57_30755</name>
</gene>
<dbReference type="EMBL" id="JAGTJJ010000024">
    <property type="protein sequence ID" value="MDC3984901.1"/>
    <property type="molecule type" value="Genomic_DNA"/>
</dbReference>
<reference evidence="2 3" key="1">
    <citation type="submission" date="2021-04" db="EMBL/GenBank/DDBJ databases">
        <title>Genome analysis of Polyangium sp.</title>
        <authorList>
            <person name="Li Y."/>
            <person name="Wang J."/>
        </authorList>
    </citation>
    <scope>NUCLEOTIDE SEQUENCE [LARGE SCALE GENOMIC DNA]</scope>
    <source>
        <strain evidence="2 3">SDU14</strain>
    </source>
</reference>
<dbReference type="Proteomes" id="UP001151081">
    <property type="component" value="Unassembled WGS sequence"/>
</dbReference>
<proteinExistence type="predicted"/>
<comment type="caution">
    <text evidence="2">The sequence shown here is derived from an EMBL/GenBank/DDBJ whole genome shotgun (WGS) entry which is preliminary data.</text>
</comment>
<evidence type="ECO:0000256" key="1">
    <source>
        <dbReference type="SAM" id="Phobius"/>
    </source>
</evidence>